<dbReference type="Gene3D" id="3.40.1390.30">
    <property type="entry name" value="NIF3 (NGG1p interacting factor 3)-like"/>
    <property type="match status" value="2"/>
</dbReference>
<dbReference type="FunFam" id="3.40.1390.30:FF:000001">
    <property type="entry name" value="GTP cyclohydrolase 1 type 2"/>
    <property type="match status" value="1"/>
</dbReference>
<gene>
    <name evidence="5" type="ORF">H6A20_09560</name>
</gene>
<evidence type="ECO:0000256" key="3">
    <source>
        <dbReference type="ARBA" id="ARBA00022723"/>
    </source>
</evidence>
<dbReference type="RefSeq" id="WP_204906899.1">
    <property type="nucleotide sequence ID" value="NZ_JACJKS010000013.1"/>
</dbReference>
<evidence type="ECO:0000256" key="2">
    <source>
        <dbReference type="ARBA" id="ARBA00022112"/>
    </source>
</evidence>
<dbReference type="Pfam" id="PF01784">
    <property type="entry name" value="DUF34_NIF3"/>
    <property type="match status" value="1"/>
</dbReference>
<feature type="binding site" evidence="4">
    <location>
        <position position="103"/>
    </location>
    <ligand>
        <name>a divalent metal cation</name>
        <dbReference type="ChEBI" id="CHEBI:60240"/>
        <label>1</label>
    </ligand>
</feature>
<evidence type="ECO:0000313" key="6">
    <source>
        <dbReference type="Proteomes" id="UP000705508"/>
    </source>
</evidence>
<feature type="binding site" evidence="4">
    <location>
        <position position="64"/>
    </location>
    <ligand>
        <name>a divalent metal cation</name>
        <dbReference type="ChEBI" id="CHEBI:60240"/>
        <label>2</label>
    </ligand>
</feature>
<evidence type="ECO:0000256" key="4">
    <source>
        <dbReference type="PIRSR" id="PIRSR602678-1"/>
    </source>
</evidence>
<dbReference type="PANTHER" id="PTHR13799:SF14">
    <property type="entry name" value="GTP CYCLOHYDROLASE 1 TYPE 2 HOMOLOG"/>
    <property type="match status" value="1"/>
</dbReference>
<keyword evidence="3 4" id="KW-0479">Metal-binding</keyword>
<dbReference type="GO" id="GO:0005737">
    <property type="term" value="C:cytoplasm"/>
    <property type="evidence" value="ECO:0007669"/>
    <property type="project" value="TreeGrafter"/>
</dbReference>
<sequence>MLCREIMEILERAYPCGYALDWDNVGLLVGRDDREVKRIYIALDADDDAVDAAVRLGADMLVTHHPLLFSGLKRITNRDFTGARILKLIRHDISCYAMHTNYDVAGMAELSARILGLSGGEALEVTREGAGGEPPEGIGRVADLKEAVPLDRICSLVKDRFHLEHVKVFGDGEEPVRRVAISPGSGKSMVKAALEQGADVLITGDIDHHTGIDAVAQHLAVIDAGHYGIEHIFIEDVKEYLEERLPDVEVCAAPVRHPFRIV</sequence>
<organism evidence="5 6">
    <name type="scientific">Mordavella massiliensis</name>
    <dbReference type="NCBI Taxonomy" id="1871024"/>
    <lineage>
        <taxon>Bacteria</taxon>
        <taxon>Bacillati</taxon>
        <taxon>Bacillota</taxon>
        <taxon>Clostridia</taxon>
        <taxon>Eubacteriales</taxon>
        <taxon>Clostridiaceae</taxon>
        <taxon>Mordavella</taxon>
    </lineage>
</organism>
<reference evidence="5" key="2">
    <citation type="journal article" date="2021" name="Sci. Rep.">
        <title>The distribution of antibiotic resistance genes in chicken gut microbiota commensals.</title>
        <authorList>
            <person name="Juricova H."/>
            <person name="Matiasovicova J."/>
            <person name="Kubasova T."/>
            <person name="Cejkova D."/>
            <person name="Rychlik I."/>
        </authorList>
    </citation>
    <scope>NUCLEOTIDE SEQUENCE</scope>
    <source>
        <strain evidence="5">An582</strain>
    </source>
</reference>
<dbReference type="InterPro" id="IPR036069">
    <property type="entry name" value="DUF34/NIF3_sf"/>
</dbReference>
<comment type="similarity">
    <text evidence="1">Belongs to the GTP cyclohydrolase I type 2/NIF3 family.</text>
</comment>
<protein>
    <recommendedName>
        <fullName evidence="2">GTP cyclohydrolase 1 type 2 homolog</fullName>
    </recommendedName>
</protein>
<dbReference type="EMBL" id="JACJKS010000013">
    <property type="protein sequence ID" value="MBM6948896.1"/>
    <property type="molecule type" value="Genomic_DNA"/>
</dbReference>
<evidence type="ECO:0000313" key="5">
    <source>
        <dbReference type="EMBL" id="MBM6948896.1"/>
    </source>
</evidence>
<dbReference type="InterPro" id="IPR002678">
    <property type="entry name" value="DUF34/NIF3"/>
</dbReference>
<evidence type="ECO:0000256" key="1">
    <source>
        <dbReference type="ARBA" id="ARBA00006964"/>
    </source>
</evidence>
<dbReference type="Proteomes" id="UP000705508">
    <property type="component" value="Unassembled WGS sequence"/>
</dbReference>
<comment type="caution">
    <text evidence="5">The sequence shown here is derived from an EMBL/GenBank/DDBJ whole genome shotgun (WGS) entry which is preliminary data.</text>
</comment>
<feature type="binding site" evidence="4">
    <location>
        <position position="230"/>
    </location>
    <ligand>
        <name>a divalent metal cation</name>
        <dbReference type="ChEBI" id="CHEBI:60240"/>
        <label>1</label>
    </ligand>
</feature>
<dbReference type="SUPFAM" id="SSF102705">
    <property type="entry name" value="NIF3 (NGG1p interacting factor 3)-like"/>
    <property type="match status" value="1"/>
</dbReference>
<feature type="binding site" evidence="4">
    <location>
        <position position="226"/>
    </location>
    <ligand>
        <name>a divalent metal cation</name>
        <dbReference type="ChEBI" id="CHEBI:60240"/>
        <label>1</label>
    </ligand>
</feature>
<reference evidence="5" key="1">
    <citation type="submission" date="2020-08" db="EMBL/GenBank/DDBJ databases">
        <authorList>
            <person name="Cejkova D."/>
            <person name="Kubasova T."/>
            <person name="Jahodarova E."/>
            <person name="Rychlik I."/>
        </authorList>
    </citation>
    <scope>NUCLEOTIDE SEQUENCE</scope>
    <source>
        <strain evidence="5">An582</strain>
    </source>
</reference>
<name>A0A939BHL2_9CLOT</name>
<accession>A0A939BHL2</accession>
<dbReference type="PANTHER" id="PTHR13799">
    <property type="entry name" value="NGG1 INTERACTING FACTOR 3"/>
    <property type="match status" value="1"/>
</dbReference>
<proteinExistence type="inferred from homology"/>
<dbReference type="NCBIfam" id="TIGR00486">
    <property type="entry name" value="YbgI_SA1388"/>
    <property type="match status" value="1"/>
</dbReference>
<dbReference type="GO" id="GO:0046872">
    <property type="term" value="F:metal ion binding"/>
    <property type="evidence" value="ECO:0007669"/>
    <property type="project" value="UniProtKB-KW"/>
</dbReference>
<feature type="binding site" evidence="4">
    <location>
        <position position="65"/>
    </location>
    <ligand>
        <name>a divalent metal cation</name>
        <dbReference type="ChEBI" id="CHEBI:60240"/>
        <label>1</label>
    </ligand>
</feature>
<dbReference type="AlphaFoldDB" id="A0A939BHL2"/>